<evidence type="ECO:0000313" key="6">
    <source>
        <dbReference type="EMBL" id="TKI69559.1"/>
    </source>
</evidence>
<comment type="subunit">
    <text evidence="3">Homodimer.</text>
</comment>
<evidence type="ECO:0000256" key="4">
    <source>
        <dbReference type="ARBA" id="ARBA00022490"/>
    </source>
</evidence>
<dbReference type="AlphaFoldDB" id="A0A4U2Z5U6"/>
<reference evidence="6 7" key="1">
    <citation type="submission" date="2019-04" db="EMBL/GenBank/DDBJ databases">
        <title>Sulfurimonas crateris sp. nov. a facultative anaerobic sulfur-oxidizing chemolithautotrophic bacterium isolated from a terrestrial mud vulcano.</title>
        <authorList>
            <person name="Ratnikova N.M."/>
            <person name="Slobodkin A.I."/>
            <person name="Merkel A.Y."/>
            <person name="Novikov A."/>
            <person name="Bonch-Osmolovskaya E.A."/>
            <person name="Slobodkina G.B."/>
        </authorList>
    </citation>
    <scope>NUCLEOTIDE SEQUENCE [LARGE SCALE GENOMIC DNA]</scope>
    <source>
        <strain evidence="6 7">SN118</strain>
    </source>
</reference>
<evidence type="ECO:0000256" key="1">
    <source>
        <dbReference type="ARBA" id="ARBA00004496"/>
    </source>
</evidence>
<organism evidence="6 7">
    <name type="scientific">Sulfurimonas crateris</name>
    <dbReference type="NCBI Taxonomy" id="2574727"/>
    <lineage>
        <taxon>Bacteria</taxon>
        <taxon>Pseudomonadati</taxon>
        <taxon>Campylobacterota</taxon>
        <taxon>Epsilonproteobacteria</taxon>
        <taxon>Campylobacterales</taxon>
        <taxon>Sulfurimonadaceae</taxon>
        <taxon>Sulfurimonas</taxon>
    </lineage>
</organism>
<comment type="subcellular location">
    <subcellularLocation>
        <location evidence="1">Cytoplasm</location>
    </subcellularLocation>
</comment>
<dbReference type="InterPro" id="IPR006015">
    <property type="entry name" value="Universal_stress_UspA"/>
</dbReference>
<gene>
    <name evidence="6" type="ORF">FCU45_05750</name>
</gene>
<comment type="caution">
    <text evidence="6">The sequence shown here is derived from an EMBL/GenBank/DDBJ whole genome shotgun (WGS) entry which is preliminary data.</text>
</comment>
<name>A0A4U2Z5U6_9BACT</name>
<dbReference type="Pfam" id="PF00582">
    <property type="entry name" value="Usp"/>
    <property type="match status" value="1"/>
</dbReference>
<evidence type="ECO:0000256" key="2">
    <source>
        <dbReference type="ARBA" id="ARBA00008791"/>
    </source>
</evidence>
<dbReference type="InterPro" id="IPR006016">
    <property type="entry name" value="UspA"/>
</dbReference>
<dbReference type="PANTHER" id="PTHR46268">
    <property type="entry name" value="STRESS RESPONSE PROTEIN NHAX"/>
    <property type="match status" value="1"/>
</dbReference>
<dbReference type="Proteomes" id="UP000309561">
    <property type="component" value="Unassembled WGS sequence"/>
</dbReference>
<proteinExistence type="inferred from homology"/>
<keyword evidence="4" id="KW-0963">Cytoplasm</keyword>
<evidence type="ECO:0000313" key="7">
    <source>
        <dbReference type="Proteomes" id="UP000309561"/>
    </source>
</evidence>
<dbReference type="InterPro" id="IPR014729">
    <property type="entry name" value="Rossmann-like_a/b/a_fold"/>
</dbReference>
<dbReference type="SUPFAM" id="SSF52402">
    <property type="entry name" value="Adenine nucleotide alpha hydrolases-like"/>
    <property type="match status" value="2"/>
</dbReference>
<accession>A0A4U2Z5U6</accession>
<evidence type="ECO:0000259" key="5">
    <source>
        <dbReference type="Pfam" id="PF00582"/>
    </source>
</evidence>
<comment type="similarity">
    <text evidence="2">Belongs to the universal stress protein A family.</text>
</comment>
<protein>
    <recommendedName>
        <fullName evidence="5">UspA domain-containing protein</fullName>
    </recommendedName>
</protein>
<dbReference type="CDD" id="cd00293">
    <property type="entry name" value="USP-like"/>
    <property type="match status" value="1"/>
</dbReference>
<dbReference type="EMBL" id="SZPX01000004">
    <property type="protein sequence ID" value="TKI69559.1"/>
    <property type="molecule type" value="Genomic_DNA"/>
</dbReference>
<dbReference type="Gene3D" id="3.40.50.620">
    <property type="entry name" value="HUPs"/>
    <property type="match status" value="2"/>
</dbReference>
<dbReference type="GO" id="GO:0005737">
    <property type="term" value="C:cytoplasm"/>
    <property type="evidence" value="ECO:0007669"/>
    <property type="project" value="UniProtKB-SubCell"/>
</dbReference>
<evidence type="ECO:0000256" key="3">
    <source>
        <dbReference type="ARBA" id="ARBA00011738"/>
    </source>
</evidence>
<feature type="domain" description="UspA" evidence="5">
    <location>
        <begin position="33"/>
        <end position="158"/>
    </location>
</feature>
<sequence>MTRERYVLFYLCQYDKTTILFTFGVTMKKFTTLVAIDFSKSSYVVLEKALDFTNKRDGELHVVHVVESSFFSKKEDIDAVHERRYTELSKNYSEIKKENFHCVSGKIKVEVANSAKLLDADLIIMGNSGETHFLNEFIMGSHTKEIIKNAQTPILVMKDEHELEYKNILVLTDLSDDSAAAIKKVANFFPNSKITLLNLFYLPSDDKFGLFGFEEDDLEKYQARIKDESQKNIDAFLKSLSMPNELDISASAIVSSLNPKKFKEEASDISYDMLSIHATQNVSFFAFDILEQSDVDVFVVK</sequence>
<keyword evidence="7" id="KW-1185">Reference proteome</keyword>
<dbReference type="PANTHER" id="PTHR46268:SF23">
    <property type="entry name" value="UNIVERSAL STRESS PROTEIN A-RELATED"/>
    <property type="match status" value="1"/>
</dbReference>
<dbReference type="PRINTS" id="PR01438">
    <property type="entry name" value="UNVRSLSTRESS"/>
</dbReference>
<dbReference type="OrthoDB" id="5343004at2"/>